<evidence type="ECO:0000256" key="1">
    <source>
        <dbReference type="ARBA" id="ARBA00022527"/>
    </source>
</evidence>
<dbReference type="InterPro" id="IPR036890">
    <property type="entry name" value="HATPase_C_sf"/>
</dbReference>
<protein>
    <submittedName>
        <fullName evidence="3">ATP-binding protein</fullName>
    </submittedName>
</protein>
<evidence type="ECO:0000313" key="3">
    <source>
        <dbReference type="EMBL" id="MFC5885122.1"/>
    </source>
</evidence>
<reference evidence="4" key="1">
    <citation type="journal article" date="2019" name="Int. J. Syst. Evol. Microbiol.">
        <title>The Global Catalogue of Microorganisms (GCM) 10K type strain sequencing project: providing services to taxonomists for standard genome sequencing and annotation.</title>
        <authorList>
            <consortium name="The Broad Institute Genomics Platform"/>
            <consortium name="The Broad Institute Genome Sequencing Center for Infectious Disease"/>
            <person name="Wu L."/>
            <person name="Ma J."/>
        </authorList>
    </citation>
    <scope>NUCLEOTIDE SEQUENCE [LARGE SCALE GENOMIC DNA]</scope>
    <source>
        <strain evidence="4">CGMCC 4.1469</strain>
    </source>
</reference>
<dbReference type="EMBL" id="JBHSOD010000008">
    <property type="protein sequence ID" value="MFC5885122.1"/>
    <property type="molecule type" value="Genomic_DNA"/>
</dbReference>
<dbReference type="Gene3D" id="3.30.565.10">
    <property type="entry name" value="Histidine kinase-like ATPase, C-terminal domain"/>
    <property type="match status" value="1"/>
</dbReference>
<dbReference type="PANTHER" id="PTHR35526">
    <property type="entry name" value="ANTI-SIGMA-F FACTOR RSBW-RELATED"/>
    <property type="match status" value="1"/>
</dbReference>
<organism evidence="3 4">
    <name type="scientific">Kitasatospora aburaviensis</name>
    <dbReference type="NCBI Taxonomy" id="67265"/>
    <lineage>
        <taxon>Bacteria</taxon>
        <taxon>Bacillati</taxon>
        <taxon>Actinomycetota</taxon>
        <taxon>Actinomycetes</taxon>
        <taxon>Kitasatosporales</taxon>
        <taxon>Streptomycetaceae</taxon>
        <taxon>Kitasatospora</taxon>
    </lineage>
</organism>
<keyword evidence="1" id="KW-0723">Serine/threonine-protein kinase</keyword>
<dbReference type="InterPro" id="IPR003594">
    <property type="entry name" value="HATPase_dom"/>
</dbReference>
<comment type="caution">
    <text evidence="3">The sequence shown here is derived from an EMBL/GenBank/DDBJ whole genome shotgun (WGS) entry which is preliminary data.</text>
</comment>
<dbReference type="Pfam" id="PF13581">
    <property type="entry name" value="HATPase_c_2"/>
    <property type="match status" value="1"/>
</dbReference>
<keyword evidence="3" id="KW-0067">ATP-binding</keyword>
<accession>A0ABW1EST2</accession>
<dbReference type="SUPFAM" id="SSF55874">
    <property type="entry name" value="ATPase domain of HSP90 chaperone/DNA topoisomerase II/histidine kinase"/>
    <property type="match status" value="1"/>
</dbReference>
<dbReference type="GO" id="GO:0005524">
    <property type="term" value="F:ATP binding"/>
    <property type="evidence" value="ECO:0007669"/>
    <property type="project" value="UniProtKB-KW"/>
</dbReference>
<proteinExistence type="predicted"/>
<dbReference type="PANTHER" id="PTHR35526:SF3">
    <property type="entry name" value="ANTI-SIGMA-F FACTOR RSBW"/>
    <property type="match status" value="1"/>
</dbReference>
<feature type="domain" description="Histidine kinase/HSP90-like ATPase" evidence="2">
    <location>
        <begin position="7"/>
        <end position="110"/>
    </location>
</feature>
<keyword evidence="3" id="KW-0547">Nucleotide-binding</keyword>
<dbReference type="Proteomes" id="UP001596067">
    <property type="component" value="Unassembled WGS sequence"/>
</dbReference>
<dbReference type="CDD" id="cd16936">
    <property type="entry name" value="HATPase_RsbW-like"/>
    <property type="match status" value="1"/>
</dbReference>
<keyword evidence="1" id="KW-0418">Kinase</keyword>
<dbReference type="InterPro" id="IPR050267">
    <property type="entry name" value="Anti-sigma-factor_SerPK"/>
</dbReference>
<keyword evidence="4" id="KW-1185">Reference proteome</keyword>
<sequence length="129" mass="13439">MTVTIITDTVESLSAVRRDLADQLYTWELPGLVDDAVLILCELATNALTHGAGPVWYRLRRIVDPAGGGTVRLEVGDHGPGRPAGSLPGAQAPADACHGRGLHIVASLAAAWGTAVLPHGHLVWAELPG</sequence>
<evidence type="ECO:0000259" key="2">
    <source>
        <dbReference type="Pfam" id="PF13581"/>
    </source>
</evidence>
<name>A0ABW1EST2_9ACTN</name>
<keyword evidence="1" id="KW-0808">Transferase</keyword>
<evidence type="ECO:0000313" key="4">
    <source>
        <dbReference type="Proteomes" id="UP001596067"/>
    </source>
</evidence>
<dbReference type="RefSeq" id="WP_313762111.1">
    <property type="nucleotide sequence ID" value="NZ_BAAAVH010000084.1"/>
</dbReference>
<gene>
    <name evidence="3" type="ORF">ACFP0N_09085</name>
</gene>